<dbReference type="AlphaFoldDB" id="A0A411A9S5"/>
<gene>
    <name evidence="3" type="ORF">BACVE_002669</name>
</gene>
<feature type="domain" description="NADPH-dependent FMN reductase-like" evidence="2">
    <location>
        <begin position="5"/>
        <end position="148"/>
    </location>
</feature>
<evidence type="ECO:0000313" key="4">
    <source>
        <dbReference type="Proteomes" id="UP000587477"/>
    </source>
</evidence>
<proteinExistence type="inferred from homology"/>
<dbReference type="GO" id="GO:0005829">
    <property type="term" value="C:cytosol"/>
    <property type="evidence" value="ECO:0007669"/>
    <property type="project" value="TreeGrafter"/>
</dbReference>
<protein>
    <submittedName>
        <fullName evidence="3">2-hydroxy-1,4-benzoquinone reductase</fullName>
        <ecNumber evidence="3">1.6.5.7</ecNumber>
    </submittedName>
</protein>
<dbReference type="Pfam" id="PF03358">
    <property type="entry name" value="FMN_red"/>
    <property type="match status" value="1"/>
</dbReference>
<organism evidence="3 4">
    <name type="scientific">Bacillus velezensis</name>
    <dbReference type="NCBI Taxonomy" id="492670"/>
    <lineage>
        <taxon>Bacteria</taxon>
        <taxon>Bacillati</taxon>
        <taxon>Bacillota</taxon>
        <taxon>Bacilli</taxon>
        <taxon>Bacillales</taxon>
        <taxon>Bacillaceae</taxon>
        <taxon>Bacillus</taxon>
        <taxon>Bacillus amyloliquefaciens group</taxon>
    </lineage>
</organism>
<dbReference type="PANTHER" id="PTHR30543:SF21">
    <property type="entry name" value="NAD(P)H-DEPENDENT FMN REDUCTASE LOT6"/>
    <property type="match status" value="1"/>
</dbReference>
<dbReference type="InterPro" id="IPR050712">
    <property type="entry name" value="NAD(P)H-dep_reductase"/>
</dbReference>
<dbReference type="InterPro" id="IPR029039">
    <property type="entry name" value="Flavoprotein-like_sf"/>
</dbReference>
<evidence type="ECO:0000313" key="3">
    <source>
        <dbReference type="EMBL" id="QOY27656.1"/>
    </source>
</evidence>
<comment type="similarity">
    <text evidence="1">Belongs to the azoreductase type 2 family.</text>
</comment>
<dbReference type="PANTHER" id="PTHR30543">
    <property type="entry name" value="CHROMATE REDUCTASE"/>
    <property type="match status" value="1"/>
</dbReference>
<dbReference type="Proteomes" id="UP000587477">
    <property type="component" value="Chromosome"/>
</dbReference>
<dbReference type="EMBL" id="CP063687">
    <property type="protein sequence ID" value="QOY27656.1"/>
    <property type="molecule type" value="Genomic_DNA"/>
</dbReference>
<dbReference type="InterPro" id="IPR005025">
    <property type="entry name" value="FMN_Rdtase-like_dom"/>
</dbReference>
<dbReference type="GO" id="GO:0050625">
    <property type="term" value="F:2-hydroxy-1,4-benzoquinone reductase (NADH) activity"/>
    <property type="evidence" value="ECO:0007669"/>
    <property type="project" value="UniProtKB-EC"/>
</dbReference>
<evidence type="ECO:0000256" key="1">
    <source>
        <dbReference type="ARBA" id="ARBA00009428"/>
    </source>
</evidence>
<dbReference type="GO" id="GO:0010181">
    <property type="term" value="F:FMN binding"/>
    <property type="evidence" value="ECO:0007669"/>
    <property type="project" value="TreeGrafter"/>
</dbReference>
<name>A0A411A9S5_BACVE</name>
<dbReference type="SUPFAM" id="SSF52218">
    <property type="entry name" value="Flavoproteins"/>
    <property type="match status" value="1"/>
</dbReference>
<accession>A0A411A9S5</accession>
<sequence length="188" mass="21021">MTKTIGLICGSLRKNSYNRAIAQSLFDFDNAAQFRWVEIDNLPFFNEDLEIAGAPDSVTSFRADIQDVDGVIIVSPEYNSGIPGVLKNALDWASRPRTSSVLNRKPVGLIGATPGGFGTAFGQTQMREVLEAMQVNVLPFQKMLISQVHEKIDSAQNILTDEQTKRYLQRYLQQFIHWIDHAPVPVPD</sequence>
<keyword evidence="3" id="KW-0560">Oxidoreductase</keyword>
<dbReference type="Gene3D" id="3.40.50.360">
    <property type="match status" value="1"/>
</dbReference>
<dbReference type="EC" id="1.6.5.7" evidence="3"/>
<dbReference type="RefSeq" id="WP_017419407.1">
    <property type="nucleotide sequence ID" value="NZ_BDDG01000015.1"/>
</dbReference>
<evidence type="ECO:0000259" key="2">
    <source>
        <dbReference type="Pfam" id="PF03358"/>
    </source>
</evidence>
<reference evidence="4" key="1">
    <citation type="submission" date="2020-10" db="EMBL/GenBank/DDBJ databases">
        <title>Complete genome sequence of Bacillus velezensis NST6.</title>
        <authorList>
            <person name="Choi J."/>
        </authorList>
    </citation>
    <scope>NUCLEOTIDE SEQUENCE [LARGE SCALE GENOMIC DNA]</scope>
    <source>
        <strain evidence="4">NST6</strain>
    </source>
</reference>